<dbReference type="Proteomes" id="UP001231189">
    <property type="component" value="Unassembled WGS sequence"/>
</dbReference>
<dbReference type="PANTHER" id="PTHR33026">
    <property type="entry name" value="OS06G0360600 PROTEIN"/>
    <property type="match status" value="1"/>
</dbReference>
<dbReference type="PANTHER" id="PTHR33026:SF7">
    <property type="entry name" value="OS03G0100275 PROTEIN"/>
    <property type="match status" value="1"/>
</dbReference>
<feature type="coiled-coil region" evidence="1">
    <location>
        <begin position="484"/>
        <end position="553"/>
    </location>
</feature>
<dbReference type="InterPro" id="IPR007321">
    <property type="entry name" value="Transposase_28"/>
</dbReference>
<comment type="caution">
    <text evidence="4">The sequence shown here is derived from an EMBL/GenBank/DDBJ whole genome shotgun (WGS) entry which is preliminary data.</text>
</comment>
<feature type="compositionally biased region" description="Acidic residues" evidence="2">
    <location>
        <begin position="324"/>
        <end position="337"/>
    </location>
</feature>
<accession>A0AAD8SQ01</accession>
<evidence type="ECO:0000256" key="2">
    <source>
        <dbReference type="SAM" id="MobiDB-lite"/>
    </source>
</evidence>
<feature type="region of interest" description="Disordered" evidence="2">
    <location>
        <begin position="709"/>
        <end position="728"/>
    </location>
</feature>
<feature type="region of interest" description="Disordered" evidence="2">
    <location>
        <begin position="429"/>
        <end position="449"/>
    </location>
</feature>
<organism evidence="4 5">
    <name type="scientific">Lolium multiflorum</name>
    <name type="common">Italian ryegrass</name>
    <name type="synonym">Lolium perenne subsp. multiflorum</name>
    <dbReference type="NCBI Taxonomy" id="4521"/>
    <lineage>
        <taxon>Eukaryota</taxon>
        <taxon>Viridiplantae</taxon>
        <taxon>Streptophyta</taxon>
        <taxon>Embryophyta</taxon>
        <taxon>Tracheophyta</taxon>
        <taxon>Spermatophyta</taxon>
        <taxon>Magnoliopsida</taxon>
        <taxon>Liliopsida</taxon>
        <taxon>Poales</taxon>
        <taxon>Poaceae</taxon>
        <taxon>BOP clade</taxon>
        <taxon>Pooideae</taxon>
        <taxon>Poodae</taxon>
        <taxon>Poeae</taxon>
        <taxon>Poeae Chloroplast Group 2 (Poeae type)</taxon>
        <taxon>Loliodinae</taxon>
        <taxon>Loliinae</taxon>
        <taxon>Lolium</taxon>
    </lineage>
</organism>
<sequence length="728" mass="80168">MGKKKSGSTSEAAKVSRDWSASAISNRDINKLRALGFISASEEDIHLPGSVSRPKPPKGFTVMFAAFLFHGLSLPAHEFLRSLLFFYGIQLWQLTPNSILHLSIFITVCEAFLGIEPHWGLWRKIFYVKRHNDSNGPPVVGGIGFVVRKEVDYFDYPMKESVQGWRNKWFYLRDPAVPGRRSNLPSFDDVLVAQKKKSWQNALSPEEKATADELFEQIIALKNTGGLTMCGTEVVSVFLQRRVQPLMSLPHQLWLYTGKGDKSRINSANLSADELRDGVRRLTCLSAKDTIVLTSARPPYDLDHLPSEAPVVVRCYPPTPESGVEPEDDDDDSEGTEDAQQVLEHSDVQEGDTAEDAAFTRSKRRLQIDDDFITTTESSPSDQDNDAVGTPPPSPVDKGPSGFFAAEDDLELSDEDLVPLAKRAKLTAERTSLAKEPMPSSAKQTPPTRTAVEKILVSKVIPPGDAPTSSASRDHPIYVTVDAVADFAEQFTRLEAENAQLRKSVKSSADQVLEANRLATDAKNENISLKRELSRLKQQMKDEQEARRAAAVAVDKKEGILRESIKGLLEAANITVTRRDQLREDSTSDALSLAAESNVQVLGLLQKTKGALSRLYSMIFPKVKQDKSLGEMADAFLVDSSEPVEVLKRRSRLFGAVLTFQLLMGHGLGSDLEKLSKALPVDDDNHLVDLEPFKRSAVTCANQLLKLVDESQAKPTPEVAPGSSSAPP</sequence>
<evidence type="ECO:0000313" key="4">
    <source>
        <dbReference type="EMBL" id="KAK1662281.1"/>
    </source>
</evidence>
<keyword evidence="5" id="KW-1185">Reference proteome</keyword>
<keyword evidence="1" id="KW-0175">Coiled coil</keyword>
<evidence type="ECO:0000256" key="1">
    <source>
        <dbReference type="SAM" id="Coils"/>
    </source>
</evidence>
<reference evidence="4" key="1">
    <citation type="submission" date="2023-07" db="EMBL/GenBank/DDBJ databases">
        <title>A chromosome-level genome assembly of Lolium multiflorum.</title>
        <authorList>
            <person name="Chen Y."/>
            <person name="Copetti D."/>
            <person name="Kolliker R."/>
            <person name="Studer B."/>
        </authorList>
    </citation>
    <scope>NUCLEOTIDE SEQUENCE</scope>
    <source>
        <strain evidence="4">02402/16</strain>
        <tissue evidence="4">Leaf</tissue>
    </source>
</reference>
<feature type="compositionally biased region" description="Polar residues" evidence="2">
    <location>
        <begin position="373"/>
        <end position="382"/>
    </location>
</feature>
<evidence type="ECO:0000313" key="5">
    <source>
        <dbReference type="Proteomes" id="UP001231189"/>
    </source>
</evidence>
<dbReference type="EMBL" id="JAUUTY010000003">
    <property type="protein sequence ID" value="KAK1662281.1"/>
    <property type="molecule type" value="Genomic_DNA"/>
</dbReference>
<feature type="domain" description="Transposase (putative) gypsy type" evidence="3">
    <location>
        <begin position="62"/>
        <end position="129"/>
    </location>
</feature>
<proteinExistence type="predicted"/>
<name>A0AAD8SQ01_LOLMU</name>
<gene>
    <name evidence="4" type="ORF">QYE76_050440</name>
</gene>
<dbReference type="Pfam" id="PF04195">
    <property type="entry name" value="Transposase_28"/>
    <property type="match status" value="1"/>
</dbReference>
<dbReference type="AlphaFoldDB" id="A0AAD8SQ01"/>
<evidence type="ECO:0000259" key="3">
    <source>
        <dbReference type="Pfam" id="PF04195"/>
    </source>
</evidence>
<feature type="region of interest" description="Disordered" evidence="2">
    <location>
        <begin position="312"/>
        <end position="404"/>
    </location>
</feature>
<protein>
    <recommendedName>
        <fullName evidence="3">Transposase (putative) gypsy type domain-containing protein</fullName>
    </recommendedName>
</protein>